<dbReference type="STRING" id="583355.Caka_3091"/>
<sequence>MKATYIIVSIFTVLQLLTAGDPFPGEYDSDWLTEAKQENPYRIEIRYGEIPYGQRNELKEFDPKRFVHFDSISISTAPNGTSEIERNEELHAMTKIREHGSGFNVLFYFRINKGENQIEVGSSVFVERGEWIVLGTITDHEEVENFPEHLIPKADDLKTVVALRICANR</sequence>
<dbReference type="EMBL" id="CP001998">
    <property type="protein sequence ID" value="ADE56104.1"/>
    <property type="molecule type" value="Genomic_DNA"/>
</dbReference>
<evidence type="ECO:0000313" key="1">
    <source>
        <dbReference type="EMBL" id="ADE56104.1"/>
    </source>
</evidence>
<keyword evidence="2" id="KW-1185">Reference proteome</keyword>
<dbReference type="RefSeq" id="WP_013044820.1">
    <property type="nucleotide sequence ID" value="NC_014008.1"/>
</dbReference>
<organism evidence="1 2">
    <name type="scientific">Coraliomargarita akajimensis (strain DSM 45221 / IAM 15411 / JCM 23193 / KCTC 12865 / 04OKA010-24)</name>
    <dbReference type="NCBI Taxonomy" id="583355"/>
    <lineage>
        <taxon>Bacteria</taxon>
        <taxon>Pseudomonadati</taxon>
        <taxon>Verrucomicrobiota</taxon>
        <taxon>Opitutia</taxon>
        <taxon>Puniceicoccales</taxon>
        <taxon>Coraliomargaritaceae</taxon>
        <taxon>Coraliomargarita</taxon>
    </lineage>
</organism>
<dbReference type="Proteomes" id="UP000000925">
    <property type="component" value="Chromosome"/>
</dbReference>
<evidence type="ECO:0000313" key="2">
    <source>
        <dbReference type="Proteomes" id="UP000000925"/>
    </source>
</evidence>
<reference evidence="1 2" key="1">
    <citation type="journal article" date="2010" name="Stand. Genomic Sci.">
        <title>Complete genome sequence of Coraliomargarita akajimensis type strain (04OKA010-24).</title>
        <authorList>
            <person name="Mavromatis K."/>
            <person name="Abt B."/>
            <person name="Brambilla E."/>
            <person name="Lapidus A."/>
            <person name="Copeland A."/>
            <person name="Deshpande S."/>
            <person name="Nolan M."/>
            <person name="Lucas S."/>
            <person name="Tice H."/>
            <person name="Cheng J.F."/>
            <person name="Han C."/>
            <person name="Detter J.C."/>
            <person name="Woyke T."/>
            <person name="Goodwin L."/>
            <person name="Pitluck S."/>
            <person name="Held B."/>
            <person name="Brettin T."/>
            <person name="Tapia R."/>
            <person name="Ivanova N."/>
            <person name="Mikhailova N."/>
            <person name="Pati A."/>
            <person name="Liolios K."/>
            <person name="Chen A."/>
            <person name="Palaniappan K."/>
            <person name="Land M."/>
            <person name="Hauser L."/>
            <person name="Chang Y.J."/>
            <person name="Jeffries C.D."/>
            <person name="Rohde M."/>
            <person name="Goker M."/>
            <person name="Bristow J."/>
            <person name="Eisen J.A."/>
            <person name="Markowitz V."/>
            <person name="Hugenholtz P."/>
            <person name="Klenk H.P."/>
            <person name="Kyrpides N.C."/>
        </authorList>
    </citation>
    <scope>NUCLEOTIDE SEQUENCE [LARGE SCALE GENOMIC DNA]</scope>
    <source>
        <strain evidence="2">DSM 45221 / IAM 15411 / JCM 23193 / KCTC 12865</strain>
    </source>
</reference>
<protein>
    <submittedName>
        <fullName evidence="1">Uncharacterized protein</fullName>
    </submittedName>
</protein>
<gene>
    <name evidence="1" type="ordered locus">Caka_3091</name>
</gene>
<dbReference type="AlphaFoldDB" id="D5EI64"/>
<dbReference type="KEGG" id="caa:Caka_3091"/>
<name>D5EI64_CORAD</name>
<dbReference type="HOGENOM" id="CLU_1575822_0_0_0"/>
<accession>D5EI64</accession>
<proteinExistence type="predicted"/>